<keyword evidence="3" id="KW-1185">Reference proteome</keyword>
<organism evidence="2 3">
    <name type="scientific">Halopelagius longus</name>
    <dbReference type="NCBI Taxonomy" id="1236180"/>
    <lineage>
        <taxon>Archaea</taxon>
        <taxon>Methanobacteriati</taxon>
        <taxon>Methanobacteriota</taxon>
        <taxon>Stenosarchaea group</taxon>
        <taxon>Halobacteria</taxon>
        <taxon>Halobacteriales</taxon>
        <taxon>Haloferacaceae</taxon>
    </lineage>
</organism>
<dbReference type="EMBL" id="QQST01000001">
    <property type="protein sequence ID" value="RDI71423.1"/>
    <property type="molecule type" value="Genomic_DNA"/>
</dbReference>
<dbReference type="Proteomes" id="UP000255421">
    <property type="component" value="Unassembled WGS sequence"/>
</dbReference>
<proteinExistence type="predicted"/>
<name>A0A370IL51_9EURY</name>
<feature type="region of interest" description="Disordered" evidence="1">
    <location>
        <begin position="51"/>
        <end position="70"/>
    </location>
</feature>
<protein>
    <submittedName>
        <fullName evidence="2">Uncharacterized protein</fullName>
    </submittedName>
</protein>
<sequence length="185" mass="19756">MSPNRLFGRVSFQSGPEDGGERMNGSDHITRRRFVAACSGGAVAALSGCAGASDEPTYQEGQANQTNASQRTAEQMLVAEALATTETNQRANPLQSLTLETHEYVVQDGYKGPTVQGVVSNTDDSPIEYAEVRVRVYNADGAHLGQYLSTTRDIAPNSRWKFGVIILSSASDIAAYDIAVVGIPE</sequence>
<evidence type="ECO:0000313" key="2">
    <source>
        <dbReference type="EMBL" id="RDI71423.1"/>
    </source>
</evidence>
<feature type="region of interest" description="Disordered" evidence="1">
    <location>
        <begin position="1"/>
        <end position="24"/>
    </location>
</feature>
<comment type="caution">
    <text evidence="2">The sequence shown here is derived from an EMBL/GenBank/DDBJ whole genome shotgun (WGS) entry which is preliminary data.</text>
</comment>
<feature type="compositionally biased region" description="Polar residues" evidence="1">
    <location>
        <begin position="59"/>
        <end position="70"/>
    </location>
</feature>
<dbReference type="InterPro" id="IPR047676">
    <property type="entry name" value="FxLYD_dom"/>
</dbReference>
<gene>
    <name evidence="2" type="ORF">DWB78_06630</name>
</gene>
<reference evidence="2 3" key="1">
    <citation type="submission" date="2018-07" db="EMBL/GenBank/DDBJ databases">
        <title>Genome sequence of extremly halophilic archaeon Halopelagius longus strain BC12-B1.</title>
        <authorList>
            <person name="Zhang X."/>
        </authorList>
    </citation>
    <scope>NUCLEOTIDE SEQUENCE [LARGE SCALE GENOMIC DNA]</scope>
    <source>
        <strain evidence="2 3">BC12-B1</strain>
    </source>
</reference>
<dbReference type="NCBIfam" id="NF038353">
    <property type="entry name" value="FxLYD_dom"/>
    <property type="match status" value="1"/>
</dbReference>
<dbReference type="AlphaFoldDB" id="A0A370IL51"/>
<accession>A0A370IL51</accession>
<evidence type="ECO:0000313" key="3">
    <source>
        <dbReference type="Proteomes" id="UP000255421"/>
    </source>
</evidence>
<evidence type="ECO:0000256" key="1">
    <source>
        <dbReference type="SAM" id="MobiDB-lite"/>
    </source>
</evidence>